<reference evidence="3 4" key="1">
    <citation type="submission" date="2018-10" db="EMBL/GenBank/DDBJ databases">
        <title>The complete genome of Acinetobacter wuhouensis strain WCHAW010062.</title>
        <authorList>
            <person name="Hu Y."/>
            <person name="Long H."/>
            <person name="Feng Y."/>
            <person name="Zong Z."/>
        </authorList>
    </citation>
    <scope>NUCLEOTIDE SEQUENCE [LARGE SCALE GENOMIC DNA]</scope>
    <source>
        <strain evidence="3 4">WCHAW010062</strain>
    </source>
</reference>
<evidence type="ECO:0000313" key="4">
    <source>
        <dbReference type="Proteomes" id="UP000279962"/>
    </source>
</evidence>
<organism evidence="3 4">
    <name type="scientific">Acinetobacter wuhouensis</name>
    <dbReference type="NCBI Taxonomy" id="1879050"/>
    <lineage>
        <taxon>Bacteria</taxon>
        <taxon>Pseudomonadati</taxon>
        <taxon>Pseudomonadota</taxon>
        <taxon>Gammaproteobacteria</taxon>
        <taxon>Moraxellales</taxon>
        <taxon>Moraxellaceae</taxon>
        <taxon>Acinetobacter</taxon>
    </lineage>
</organism>
<name>A0A3G2T271_9GAMM</name>
<feature type="signal peptide" evidence="1">
    <location>
        <begin position="1"/>
        <end position="22"/>
    </location>
</feature>
<accession>A0A3G2T271</accession>
<dbReference type="Proteomes" id="UP000279962">
    <property type="component" value="Chromosome"/>
</dbReference>
<evidence type="ECO:0000256" key="1">
    <source>
        <dbReference type="SAM" id="SignalP"/>
    </source>
</evidence>
<dbReference type="Pfam" id="PF14040">
    <property type="entry name" value="DNase_NucA_NucB"/>
    <property type="match status" value="1"/>
</dbReference>
<feature type="chain" id="PRO_5018026315" description="Deoxyribonuclease NucA/NucB domain-containing protein" evidence="1">
    <location>
        <begin position="23"/>
        <end position="420"/>
    </location>
</feature>
<feature type="domain" description="Deoxyribonuclease NucA/NucB" evidence="2">
    <location>
        <begin position="344"/>
        <end position="417"/>
    </location>
</feature>
<proteinExistence type="predicted"/>
<evidence type="ECO:0000259" key="2">
    <source>
        <dbReference type="Pfam" id="PF14040"/>
    </source>
</evidence>
<dbReference type="AlphaFoldDB" id="A0A3G2T271"/>
<evidence type="ECO:0000313" key="3">
    <source>
        <dbReference type="EMBL" id="AYO54072.1"/>
    </source>
</evidence>
<sequence>MKKIIYLISILFYFLLNNITHAYDPEPPEQNSSEKIKPEIFLGTLNTIVMTANALESGADSAPDVSPACEKVGDGAYNSLNSRTSFCQKFSTELEVQDAEGFFVNTAYVTGYIYTEEDNPINTTDWPVKFKFRTVYKNPTGPLAHIAPRLECGTAENSELECEQIGGMPEVTLYPGLSSEVQVITRMNLGKMPFTAGHPITDEKIYTSDKFYYKFSGLRINANFNIVGQPITKDYFYQNLDLIPELRCDKNLAKGNTTGCVFYQAPAILKTIKGTDPDSLVRQSVEHIRDAQNIGLPGKFIPQADSIFPDSSAKPLRRLRDVAQINKNRRFSTAICKAGDATYSDDCQQPEGSEDEVKGCQCDEYPFASTYEGGGNNDSDQKVSVRMITGGDNSSAGGRLGAFYSNQRVIDGESFYINID</sequence>
<keyword evidence="1" id="KW-0732">Signal</keyword>
<protein>
    <recommendedName>
        <fullName evidence="2">Deoxyribonuclease NucA/NucB domain-containing protein</fullName>
    </recommendedName>
</protein>
<dbReference type="RefSeq" id="WP_087553081.1">
    <property type="nucleotide sequence ID" value="NZ_CP033133.1"/>
</dbReference>
<gene>
    <name evidence="3" type="ORF">CDG68_10695</name>
</gene>
<dbReference type="InterPro" id="IPR029476">
    <property type="entry name" value="DNase_NucA_NucB"/>
</dbReference>
<dbReference type="EMBL" id="CP033133">
    <property type="protein sequence ID" value="AYO54072.1"/>
    <property type="molecule type" value="Genomic_DNA"/>
</dbReference>